<evidence type="ECO:0000256" key="1">
    <source>
        <dbReference type="ARBA" id="ARBA00005801"/>
    </source>
</evidence>
<dbReference type="OrthoDB" id="5508079at2"/>
<dbReference type="EMBL" id="CP009287">
    <property type="protein sequence ID" value="AIQ67391.1"/>
    <property type="molecule type" value="Genomic_DNA"/>
</dbReference>
<evidence type="ECO:0000313" key="4">
    <source>
        <dbReference type="EMBL" id="AIQ67391.1"/>
    </source>
</evidence>
<accession>A0A089M0Z4</accession>
<dbReference type="KEGG" id="pgm:PGRAT_06870"/>
<gene>
    <name evidence="4" type="ORF">PGRAT_06870</name>
</gene>
<dbReference type="RefSeq" id="WP_025704994.1">
    <property type="nucleotide sequence ID" value="NZ_CP009287.1"/>
</dbReference>
<dbReference type="AlphaFoldDB" id="A0A089M0Z4"/>
<keyword evidence="2" id="KW-0472">Membrane</keyword>
<comment type="similarity">
    <text evidence="1">Belongs to the peptidase A24 family.</text>
</comment>
<dbReference type="STRING" id="189425.PGRAT_06870"/>
<reference evidence="4 5" key="1">
    <citation type="submission" date="2014-08" db="EMBL/GenBank/DDBJ databases">
        <title>Comparative genomics of the Paenibacillus odorifer group.</title>
        <authorList>
            <person name="den Bakker H.C."/>
            <person name="Tsai Y.-C."/>
            <person name="Martin N."/>
            <person name="Korlach J."/>
            <person name="Wiedmann M."/>
        </authorList>
    </citation>
    <scope>NUCLEOTIDE SEQUENCE [LARGE SCALE GENOMIC DNA]</scope>
    <source>
        <strain evidence="4 5">DSM 15220</strain>
    </source>
</reference>
<feature type="transmembrane region" description="Helical" evidence="2">
    <location>
        <begin position="26"/>
        <end position="44"/>
    </location>
</feature>
<feature type="transmembrane region" description="Helical" evidence="2">
    <location>
        <begin position="51"/>
        <end position="71"/>
    </location>
</feature>
<feature type="transmembrane region" description="Helical" evidence="2">
    <location>
        <begin position="91"/>
        <end position="114"/>
    </location>
</feature>
<feature type="domain" description="Prepilin type IV endopeptidase peptidase" evidence="3">
    <location>
        <begin position="9"/>
        <end position="109"/>
    </location>
</feature>
<dbReference type="PANTHER" id="PTHR30487:SF0">
    <property type="entry name" value="PREPILIN LEADER PEPTIDASE_N-METHYLTRANSFERASE-RELATED"/>
    <property type="match status" value="1"/>
</dbReference>
<dbReference type="PANTHER" id="PTHR30487">
    <property type="entry name" value="TYPE 4 PREPILIN-LIKE PROTEINS LEADER PEPTIDE-PROCESSING ENZYME"/>
    <property type="match status" value="1"/>
</dbReference>
<dbReference type="GO" id="GO:0005886">
    <property type="term" value="C:plasma membrane"/>
    <property type="evidence" value="ECO:0007669"/>
    <property type="project" value="TreeGrafter"/>
</dbReference>
<evidence type="ECO:0000259" key="3">
    <source>
        <dbReference type="Pfam" id="PF01478"/>
    </source>
</evidence>
<protein>
    <submittedName>
        <fullName evidence="4">Peptidase A24</fullName>
    </submittedName>
</protein>
<organism evidence="4 5">
    <name type="scientific">Paenibacillus graminis</name>
    <dbReference type="NCBI Taxonomy" id="189425"/>
    <lineage>
        <taxon>Bacteria</taxon>
        <taxon>Bacillati</taxon>
        <taxon>Bacillota</taxon>
        <taxon>Bacilli</taxon>
        <taxon>Bacillales</taxon>
        <taxon>Paenibacillaceae</taxon>
        <taxon>Paenibacillus</taxon>
    </lineage>
</organism>
<dbReference type="GO" id="GO:0006465">
    <property type="term" value="P:signal peptide processing"/>
    <property type="evidence" value="ECO:0007669"/>
    <property type="project" value="TreeGrafter"/>
</dbReference>
<keyword evidence="2" id="KW-1133">Transmembrane helix</keyword>
<dbReference type="HOGENOM" id="CLU_057101_4_0_9"/>
<dbReference type="Proteomes" id="UP000029500">
    <property type="component" value="Chromosome"/>
</dbReference>
<feature type="transmembrane region" description="Helical" evidence="2">
    <location>
        <begin position="149"/>
        <end position="168"/>
    </location>
</feature>
<dbReference type="GO" id="GO:0004190">
    <property type="term" value="F:aspartic-type endopeptidase activity"/>
    <property type="evidence" value="ECO:0007669"/>
    <property type="project" value="InterPro"/>
</dbReference>
<dbReference type="Pfam" id="PF01478">
    <property type="entry name" value="Peptidase_A24"/>
    <property type="match status" value="1"/>
</dbReference>
<proteinExistence type="inferred from homology"/>
<dbReference type="InterPro" id="IPR000045">
    <property type="entry name" value="Prepilin_IV_endopep_pep"/>
</dbReference>
<evidence type="ECO:0000313" key="5">
    <source>
        <dbReference type="Proteomes" id="UP000029500"/>
    </source>
</evidence>
<keyword evidence="2" id="KW-0812">Transmembrane</keyword>
<keyword evidence="5" id="KW-1185">Reference proteome</keyword>
<dbReference type="InterPro" id="IPR050882">
    <property type="entry name" value="Prepilin_peptidase/N-MTase"/>
</dbReference>
<sequence length="169" mass="18605">MAAWAFWSCLPFLAAALLTDIRSMRIPNWITLPLLVAGLIVQGMMNGRQGFLISICGAGTGFLLLLIMHLLGAVGAGDVKLFAGIGAWTGALFTLQVTVYSVLIGAVIGWIIVFSRRETGRRIRGIISRSAGFLMFRDHRLLRRRSDDLLKFPFMLAVVPGFICAYLYL</sequence>
<dbReference type="Gene3D" id="1.20.120.1220">
    <property type="match status" value="1"/>
</dbReference>
<name>A0A089M0Z4_9BACL</name>
<evidence type="ECO:0000256" key="2">
    <source>
        <dbReference type="SAM" id="Phobius"/>
    </source>
</evidence>
<dbReference type="eggNOG" id="COG4960">
    <property type="taxonomic scope" value="Bacteria"/>
</dbReference>